<protein>
    <submittedName>
        <fullName evidence="2">Uncharacterized protein</fullName>
    </submittedName>
</protein>
<keyword evidence="3" id="KW-1185">Reference proteome</keyword>
<feature type="transmembrane region" description="Helical" evidence="1">
    <location>
        <begin position="20"/>
        <end position="38"/>
    </location>
</feature>
<keyword evidence="1" id="KW-1133">Transmembrane helix</keyword>
<reference evidence="2 3" key="1">
    <citation type="submission" date="2019-07" db="EMBL/GenBank/DDBJ databases">
        <title>Whole genome shotgun sequence of Acetobacter oeni NBRC 105207.</title>
        <authorList>
            <person name="Hosoyama A."/>
            <person name="Uohara A."/>
            <person name="Ohji S."/>
            <person name="Ichikawa N."/>
        </authorList>
    </citation>
    <scope>NUCLEOTIDE SEQUENCE [LARGE SCALE GENOMIC DNA]</scope>
    <source>
        <strain evidence="2 3">NBRC 105207</strain>
    </source>
</reference>
<dbReference type="Proteomes" id="UP000321746">
    <property type="component" value="Unassembled WGS sequence"/>
</dbReference>
<dbReference type="RefSeq" id="WP_173571961.1">
    <property type="nucleotide sequence ID" value="NZ_BJYG01000006.1"/>
</dbReference>
<dbReference type="EMBL" id="BJYG01000006">
    <property type="protein sequence ID" value="GEN62478.1"/>
    <property type="molecule type" value="Genomic_DNA"/>
</dbReference>
<gene>
    <name evidence="2" type="ORF">AOE01nite_07020</name>
</gene>
<keyword evidence="1" id="KW-0472">Membrane</keyword>
<evidence type="ECO:0000313" key="3">
    <source>
        <dbReference type="Proteomes" id="UP000321746"/>
    </source>
</evidence>
<accession>A0A511XHQ5</accession>
<proteinExistence type="predicted"/>
<sequence length="82" mass="8615">MPETGRPGPENPRSRKTGLIVLGLVCCVIDLAGVLTATHPHVSAAYRALYLTPGAIENGTNCEAVRTARPSDKPAGHRCGNH</sequence>
<comment type="caution">
    <text evidence="2">The sequence shown here is derived from an EMBL/GenBank/DDBJ whole genome shotgun (WGS) entry which is preliminary data.</text>
</comment>
<evidence type="ECO:0000313" key="2">
    <source>
        <dbReference type="EMBL" id="GEN62478.1"/>
    </source>
</evidence>
<name>A0A511XHQ5_9PROT</name>
<organism evidence="2 3">
    <name type="scientific">Acetobacter oeni</name>
    <dbReference type="NCBI Taxonomy" id="304077"/>
    <lineage>
        <taxon>Bacteria</taxon>
        <taxon>Pseudomonadati</taxon>
        <taxon>Pseudomonadota</taxon>
        <taxon>Alphaproteobacteria</taxon>
        <taxon>Acetobacterales</taxon>
        <taxon>Acetobacteraceae</taxon>
        <taxon>Acetobacter</taxon>
    </lineage>
</organism>
<dbReference type="AlphaFoldDB" id="A0A511XHQ5"/>
<evidence type="ECO:0000256" key="1">
    <source>
        <dbReference type="SAM" id="Phobius"/>
    </source>
</evidence>
<keyword evidence="1" id="KW-0812">Transmembrane</keyword>